<feature type="transmembrane region" description="Helical" evidence="5">
    <location>
        <begin position="49"/>
        <end position="75"/>
    </location>
</feature>
<feature type="transmembrane region" description="Helical" evidence="5">
    <location>
        <begin position="145"/>
        <end position="165"/>
    </location>
</feature>
<evidence type="ECO:0000313" key="6">
    <source>
        <dbReference type="EMBL" id="SES78270.1"/>
    </source>
</evidence>
<dbReference type="PANTHER" id="PTHR31154">
    <property type="entry name" value="MEMBRANE TRANSPORTER PROTEIN"/>
    <property type="match status" value="1"/>
</dbReference>
<keyword evidence="5" id="KW-1003">Cell membrane</keyword>
<evidence type="ECO:0000256" key="5">
    <source>
        <dbReference type="RuleBase" id="RU363041"/>
    </source>
</evidence>
<dbReference type="STRING" id="29364.SAMN04487772_10379"/>
<feature type="transmembrane region" description="Helical" evidence="5">
    <location>
        <begin position="258"/>
        <end position="276"/>
    </location>
</feature>
<name>A0A1H9ZB22_9FIRM</name>
<dbReference type="InterPro" id="IPR002781">
    <property type="entry name" value="TM_pro_TauE-like"/>
</dbReference>
<accession>A0A1H9ZB22</accession>
<dbReference type="Proteomes" id="UP000199800">
    <property type="component" value="Unassembled WGS sequence"/>
</dbReference>
<protein>
    <recommendedName>
        <fullName evidence="5">Probable membrane transporter protein</fullName>
    </recommendedName>
</protein>
<evidence type="ECO:0000256" key="1">
    <source>
        <dbReference type="ARBA" id="ARBA00004141"/>
    </source>
</evidence>
<dbReference type="GO" id="GO:0005886">
    <property type="term" value="C:plasma membrane"/>
    <property type="evidence" value="ECO:0007669"/>
    <property type="project" value="UniProtKB-SubCell"/>
</dbReference>
<keyword evidence="4 5" id="KW-0472">Membrane</keyword>
<comment type="subcellular location">
    <subcellularLocation>
        <location evidence="5">Cell membrane</location>
        <topology evidence="5">Multi-pass membrane protein</topology>
    </subcellularLocation>
    <subcellularLocation>
        <location evidence="1">Membrane</location>
        <topology evidence="1">Multi-pass membrane protein</topology>
    </subcellularLocation>
</comment>
<feature type="transmembrane region" description="Helical" evidence="5">
    <location>
        <begin position="20"/>
        <end position="43"/>
    </location>
</feature>
<feature type="transmembrane region" description="Helical" evidence="5">
    <location>
        <begin position="229"/>
        <end position="246"/>
    </location>
</feature>
<feature type="transmembrane region" description="Helical" evidence="5">
    <location>
        <begin position="309"/>
        <end position="327"/>
    </location>
</feature>
<feature type="transmembrane region" description="Helical" evidence="5">
    <location>
        <begin position="283"/>
        <end position="303"/>
    </location>
</feature>
<dbReference type="Pfam" id="PF01925">
    <property type="entry name" value="TauE"/>
    <property type="match status" value="1"/>
</dbReference>
<comment type="similarity">
    <text evidence="5">Belongs to the 4-toluene sulfonate uptake permease (TSUP) (TC 2.A.102) family.</text>
</comment>
<organism evidence="6 7">
    <name type="scientific">[Clostridium] polysaccharolyticum</name>
    <dbReference type="NCBI Taxonomy" id="29364"/>
    <lineage>
        <taxon>Bacteria</taxon>
        <taxon>Bacillati</taxon>
        <taxon>Bacillota</taxon>
        <taxon>Clostridia</taxon>
        <taxon>Lachnospirales</taxon>
        <taxon>Lachnospiraceae</taxon>
    </lineage>
</organism>
<keyword evidence="7" id="KW-1185">Reference proteome</keyword>
<evidence type="ECO:0000313" key="7">
    <source>
        <dbReference type="Proteomes" id="UP000199800"/>
    </source>
</evidence>
<keyword evidence="3 5" id="KW-1133">Transmembrane helix</keyword>
<evidence type="ECO:0000256" key="2">
    <source>
        <dbReference type="ARBA" id="ARBA00022692"/>
    </source>
</evidence>
<feature type="transmembrane region" description="Helical" evidence="5">
    <location>
        <begin position="185"/>
        <end position="217"/>
    </location>
</feature>
<keyword evidence="2 5" id="KW-0812">Transmembrane</keyword>
<dbReference type="PANTHER" id="PTHR31154:SF4">
    <property type="entry name" value="MEMBRANE TRANSPORTER PROTEIN"/>
    <property type="match status" value="1"/>
</dbReference>
<sequence>MEQSNKTSFWKRKDIRIQCVMYIIVFLIWFFGYMRSIGFGSYIKNYPIPLTMVFGGFVSGFTICGGGAVSFPIFCKALKLDPMMARDFALGIQSFGMTCATITIIVKKIPIEKTVAIFCTIGSFFGLVLGNIFVVPYISSGSMKILFSIMTAAFGTSLFAKTYLFRKNQKPMYDNLKIPDTRAKLLLIVIGIFGGIFTSVLGTGADILAFSMATILFRLNEKVLNPTSDIIMALSSIMGLLMRMFLFDGVNSDAARSFPLAIPIVIIMAPFGAVVASKIKRLAVVKFLLFFIVVDVASTFRSVHFDDQRLAFTIICFSVLLLFYLLLAKTSAIIDKSEEKV</sequence>
<reference evidence="6 7" key="1">
    <citation type="submission" date="2016-10" db="EMBL/GenBank/DDBJ databases">
        <authorList>
            <person name="de Groot N.N."/>
        </authorList>
    </citation>
    <scope>NUCLEOTIDE SEQUENCE [LARGE SCALE GENOMIC DNA]</scope>
    <source>
        <strain evidence="6 7">DSM 1801</strain>
    </source>
</reference>
<feature type="transmembrane region" description="Helical" evidence="5">
    <location>
        <begin position="87"/>
        <end position="109"/>
    </location>
</feature>
<evidence type="ECO:0000256" key="4">
    <source>
        <dbReference type="ARBA" id="ARBA00023136"/>
    </source>
</evidence>
<dbReference type="EMBL" id="FOHN01000003">
    <property type="protein sequence ID" value="SES78270.1"/>
    <property type="molecule type" value="Genomic_DNA"/>
</dbReference>
<dbReference type="RefSeq" id="WP_092476167.1">
    <property type="nucleotide sequence ID" value="NZ_FOHN01000003.1"/>
</dbReference>
<comment type="caution">
    <text evidence="5">Lacks conserved residue(s) required for the propagation of feature annotation.</text>
</comment>
<dbReference type="AlphaFoldDB" id="A0A1H9ZB22"/>
<evidence type="ECO:0000256" key="3">
    <source>
        <dbReference type="ARBA" id="ARBA00022989"/>
    </source>
</evidence>
<dbReference type="OrthoDB" id="128686at2"/>
<feature type="transmembrane region" description="Helical" evidence="5">
    <location>
        <begin position="115"/>
        <end position="138"/>
    </location>
</feature>
<proteinExistence type="inferred from homology"/>
<gene>
    <name evidence="6" type="ORF">SAMN04487772_10379</name>
</gene>